<keyword evidence="4" id="KW-1185">Reference proteome</keyword>
<accession>A0A9Q8SZY8</accession>
<dbReference type="Proteomes" id="UP000830671">
    <property type="component" value="Chromosome 6"/>
</dbReference>
<name>A0A9Q8SZY8_9PEZI</name>
<feature type="compositionally biased region" description="Acidic residues" evidence="1">
    <location>
        <begin position="518"/>
        <end position="545"/>
    </location>
</feature>
<dbReference type="InterPro" id="IPR034444">
    <property type="entry name" value="Nuo17.8"/>
</dbReference>
<evidence type="ECO:0000313" key="3">
    <source>
        <dbReference type="EMBL" id="UQC86729.1"/>
    </source>
</evidence>
<dbReference type="AlphaFoldDB" id="A0A9Q8SZY8"/>
<dbReference type="PANTHER" id="PTHR42100:SF1">
    <property type="entry name" value="OXIDOREDUCTASE 178 KDA SUBUNIT, PUTATIVE (AFU_ORTHOLOGUE AFUA_8G04320)-RELATED"/>
    <property type="match status" value="1"/>
</dbReference>
<dbReference type="KEGG" id="clup:CLUP02_12231"/>
<feature type="compositionally biased region" description="Basic and acidic residues" evidence="1">
    <location>
        <begin position="711"/>
        <end position="727"/>
    </location>
</feature>
<feature type="transmembrane region" description="Helical" evidence="2">
    <location>
        <begin position="190"/>
        <end position="211"/>
    </location>
</feature>
<feature type="compositionally biased region" description="Low complexity" evidence="1">
    <location>
        <begin position="602"/>
        <end position="614"/>
    </location>
</feature>
<sequence length="727" mass="80792">MQAIRTRAVCIARQSRLTGLRQSRTYASGGDHGHHHAHTVEEPIGNFFWAVVAIIPSAYAVYKITAPGKDGEPPYLTQKIHEAWHWQETWKERNALHTKAVEQAGFDRLLFFSTPANRDVDLRFPEAVSNFAARNVIAGSQTNLDHVIAHYKKQHLDEEERKAKKLAAQKQLTILQYAVVATDEDQDECLSFTCLILLGVLGAAIGFLNFCNHYSIIKYVPCSTDFLPIPGESQHLSSSQRAASWYLPSTIIYSASLLELILFCRLSPISSPSTDFVIHHNPHYPQDFLRYSSILLVNRPIVVLVEYLDISYTTHYTRHELYVVGIKMSLLPMPHMLSFIEGPRIAMRNYPIGAAIFQGPAMFREGLTMPAANAIKGLYREFCPRLEEVPMSRHIMNAMHHSILCEFMNTIGFMVFGNHLIPLDPNELLPFGDPNGNARFTGYYNDTISVFRATRDIAMGEEIRMCRPSFMCLCTLCSVPPPATALRLNPAAFPFFSTAGSATSSGAVDKERHVQADGCEDDEDGENGDNEESNESDQDEEEQETLEIPKRNKGKGKAVDMELDNGEGPSRPREEWQVRAEDQEEAPNLYSGTGNSPLSFRAALALPAPGSAGSRPRDPLTMNPATPSTGNQQQKKVAKSDSGGDAEHVEVVANRDGANDMAQNKKLGRTARFKLVLRKKFGIKDKREAGNNKDNQAEGEQIEDNQSGVKHPGDGEPATSEHQELAD</sequence>
<feature type="region of interest" description="Disordered" evidence="1">
    <location>
        <begin position="501"/>
        <end position="727"/>
    </location>
</feature>
<evidence type="ECO:0000256" key="2">
    <source>
        <dbReference type="SAM" id="Phobius"/>
    </source>
</evidence>
<feature type="compositionally biased region" description="Polar residues" evidence="1">
    <location>
        <begin position="623"/>
        <end position="635"/>
    </location>
</feature>
<reference evidence="3" key="1">
    <citation type="journal article" date="2021" name="Mol. Plant Microbe Interact.">
        <title>Complete Genome Sequence of the Plant-Pathogenic Fungus Colletotrichum lupini.</title>
        <authorList>
            <person name="Baroncelli R."/>
            <person name="Pensec F."/>
            <person name="Da Lio D."/>
            <person name="Boufleur T."/>
            <person name="Vicente I."/>
            <person name="Sarrocco S."/>
            <person name="Picot A."/>
            <person name="Baraldi E."/>
            <person name="Sukno S."/>
            <person name="Thon M."/>
            <person name="Le Floch G."/>
        </authorList>
    </citation>
    <scope>NUCLEOTIDE SEQUENCE</scope>
    <source>
        <strain evidence="3">IMI 504893</strain>
    </source>
</reference>
<organism evidence="3 4">
    <name type="scientific">Colletotrichum lupini</name>
    <dbReference type="NCBI Taxonomy" id="145971"/>
    <lineage>
        <taxon>Eukaryota</taxon>
        <taxon>Fungi</taxon>
        <taxon>Dikarya</taxon>
        <taxon>Ascomycota</taxon>
        <taxon>Pezizomycotina</taxon>
        <taxon>Sordariomycetes</taxon>
        <taxon>Hypocreomycetidae</taxon>
        <taxon>Glomerellales</taxon>
        <taxon>Glomerellaceae</taxon>
        <taxon>Colletotrichum</taxon>
        <taxon>Colletotrichum acutatum species complex</taxon>
    </lineage>
</organism>
<dbReference type="EMBL" id="CP019478">
    <property type="protein sequence ID" value="UQC86729.1"/>
    <property type="molecule type" value="Genomic_DNA"/>
</dbReference>
<feature type="compositionally biased region" description="Basic residues" evidence="1">
    <location>
        <begin position="666"/>
        <end position="681"/>
    </location>
</feature>
<evidence type="ECO:0000313" key="4">
    <source>
        <dbReference type="Proteomes" id="UP000830671"/>
    </source>
</evidence>
<feature type="compositionally biased region" description="Basic and acidic residues" evidence="1">
    <location>
        <begin position="570"/>
        <end position="581"/>
    </location>
</feature>
<feature type="compositionally biased region" description="Basic and acidic residues" evidence="1">
    <location>
        <begin position="682"/>
        <end position="691"/>
    </location>
</feature>
<dbReference type="RefSeq" id="XP_049148340.1">
    <property type="nucleotide sequence ID" value="XM_049291195.1"/>
</dbReference>
<gene>
    <name evidence="3" type="ORF">CLUP02_12231</name>
</gene>
<evidence type="ECO:0000256" key="1">
    <source>
        <dbReference type="SAM" id="MobiDB-lite"/>
    </source>
</evidence>
<keyword evidence="2" id="KW-0472">Membrane</keyword>
<protein>
    <submittedName>
        <fullName evidence="3">NADH-ubiquinone oxidoreductase 17.8 kDa subunit</fullName>
    </submittedName>
</protein>
<dbReference type="PANTHER" id="PTHR42100">
    <property type="entry name" value="OXIDOREDUCTASE 178 KDA SUBUNIT, PUTATIVE (AFU_ORTHOLOGUE AFUA_8G04320)-RELATED"/>
    <property type="match status" value="1"/>
</dbReference>
<proteinExistence type="predicted"/>
<keyword evidence="2" id="KW-1133">Transmembrane helix</keyword>
<keyword evidence="2" id="KW-0812">Transmembrane</keyword>
<dbReference type="GeneID" id="73346205"/>
<dbReference type="GO" id="GO:0005739">
    <property type="term" value="C:mitochondrion"/>
    <property type="evidence" value="ECO:0007669"/>
    <property type="project" value="InterPro"/>
</dbReference>